<dbReference type="Proteomes" id="UP000056905">
    <property type="component" value="Chromosome"/>
</dbReference>
<dbReference type="KEGG" id="chq:AQ619_13720"/>
<evidence type="ECO:0000313" key="2">
    <source>
        <dbReference type="Proteomes" id="UP000056905"/>
    </source>
</evidence>
<keyword evidence="1" id="KW-0969">Cilium</keyword>
<sequence>MTDIPHKRFAFDTVFDDGGGVAYQAPKVKRSFTPEEVETAKALAYAEGERSAVARAEQHAANALADISRAVQEAFSTLAAVAHEHRSGSAMLALAAGRKIADAALERFPEAPASAALVALAREVEAQPRITVRVSQDLVERTQAALEETAHAIGFPGQIVARADSGMPPAAFTFDWGDGRAAFDPDEATRRVAEALEAAIAAEGLHAEPLLPASES</sequence>
<protein>
    <submittedName>
        <fullName evidence="1">Flagellar assembly protein FliH</fullName>
    </submittedName>
</protein>
<dbReference type="AlphaFoldDB" id="A0A0P0P1A9"/>
<reference evidence="1 2" key="1">
    <citation type="submission" date="2015-10" db="EMBL/GenBank/DDBJ databases">
        <title>Conservation of the essential genome among Caulobacter and Brevundimonas species.</title>
        <authorList>
            <person name="Scott D."/>
            <person name="Ely B."/>
        </authorList>
    </citation>
    <scope>NUCLEOTIDE SEQUENCE [LARGE SCALE GENOMIC DNA]</scope>
    <source>
        <strain evidence="1 2">CB4</strain>
    </source>
</reference>
<dbReference type="OrthoDB" id="7173054at2"/>
<accession>A0A0P0P1A9</accession>
<dbReference type="STRING" id="69395.AQ619_13720"/>
<proteinExistence type="predicted"/>
<keyword evidence="2" id="KW-1185">Reference proteome</keyword>
<name>A0A0P0P1A9_9CAUL</name>
<keyword evidence="1" id="KW-0282">Flagellum</keyword>
<organism evidence="1 2">
    <name type="scientific">Caulobacter henricii</name>
    <dbReference type="NCBI Taxonomy" id="69395"/>
    <lineage>
        <taxon>Bacteria</taxon>
        <taxon>Pseudomonadati</taxon>
        <taxon>Pseudomonadota</taxon>
        <taxon>Alphaproteobacteria</taxon>
        <taxon>Caulobacterales</taxon>
        <taxon>Caulobacteraceae</taxon>
        <taxon>Caulobacter</taxon>
    </lineage>
</organism>
<dbReference type="RefSeq" id="WP_062148705.1">
    <property type="nucleotide sequence ID" value="NZ_CP013002.1"/>
</dbReference>
<dbReference type="EMBL" id="CP013002">
    <property type="protein sequence ID" value="ALL14317.1"/>
    <property type="molecule type" value="Genomic_DNA"/>
</dbReference>
<gene>
    <name evidence="1" type="ORF">AQ619_13720</name>
</gene>
<keyword evidence="1" id="KW-0966">Cell projection</keyword>
<evidence type="ECO:0000313" key="1">
    <source>
        <dbReference type="EMBL" id="ALL14317.1"/>
    </source>
</evidence>
<dbReference type="NCBIfam" id="NF004693">
    <property type="entry name" value="PRK06032.1-4"/>
    <property type="match status" value="1"/>
</dbReference>